<evidence type="ECO:0000313" key="6">
    <source>
        <dbReference type="Proteomes" id="UP000813463"/>
    </source>
</evidence>
<sequence length="488" mass="51775">MATIIPTIVISLVVLFCSTSCHCFVKAQNNDHFHSVQVSSLLPATDEEACNPSPKGNRRGNSLEVKHKHGPCSTLELDKSSRPSHVEILEHDESRVDSIRERVNPKLVEVDSVTDHKKVPKKDKIKQKAVGLPAKSGSTIGSGNYIVTVGLGTPKKDLNLIFDTGSDFTWTQCAPCTKSCYKQKDPVFDPSESSTYSNITCSSTLCTEVRSATSAPPGCSSTTCIYGIQYGDSSFSVGFFAKDTLSLGSHDIVQDFYFGCGENNQGLFGGSAGLMGLGRNQLSVISQCATKYGKVFSYCLPSKSSSTGHLTFGKGGTYAKSITYTPLLSSSSGPSFYFIDLQGMTVGGQKLSISPTVFSQGGVLIDSGTVITRLPPDAYSALQTAFSKAMSQYPKAPALSILDTCYDLSNYTTVTIPKIGLQFGGKAEIVLPASGIFYVKGLSQVCLAFAGNTDATDVAILGNVQQLTFDIVYDVAAGKLGFGSGGCL</sequence>
<keyword evidence="4" id="KW-0732">Signal</keyword>
<comment type="similarity">
    <text evidence="1 2">Belongs to the peptidase A1 family.</text>
</comment>
<dbReference type="GO" id="GO:0008233">
    <property type="term" value="F:peptidase activity"/>
    <property type="evidence" value="ECO:0007669"/>
    <property type="project" value="UniProtKB-KW"/>
</dbReference>
<gene>
    <name evidence="7" type="primary">LOC110790012</name>
</gene>
<dbReference type="SUPFAM" id="SSF50630">
    <property type="entry name" value="Acid proteases"/>
    <property type="match status" value="1"/>
</dbReference>
<evidence type="ECO:0000256" key="4">
    <source>
        <dbReference type="SAM" id="SignalP"/>
    </source>
</evidence>
<dbReference type="PROSITE" id="PS00141">
    <property type="entry name" value="ASP_PROTEASE"/>
    <property type="match status" value="1"/>
</dbReference>
<protein>
    <submittedName>
        <fullName evidence="7">Aspartyl protease family protein At5g10770</fullName>
    </submittedName>
</protein>
<dbReference type="Pfam" id="PF14543">
    <property type="entry name" value="TAXi_N"/>
    <property type="match status" value="1"/>
</dbReference>
<keyword evidence="2" id="KW-0064">Aspartyl protease</keyword>
<feature type="signal peptide" evidence="4">
    <location>
        <begin position="1"/>
        <end position="23"/>
    </location>
</feature>
<evidence type="ECO:0000259" key="5">
    <source>
        <dbReference type="PROSITE" id="PS51767"/>
    </source>
</evidence>
<dbReference type="GO" id="GO:0006508">
    <property type="term" value="P:proteolysis"/>
    <property type="evidence" value="ECO:0007669"/>
    <property type="project" value="UniProtKB-KW"/>
</dbReference>
<proteinExistence type="inferred from homology"/>
<dbReference type="CDD" id="cd05472">
    <property type="entry name" value="cnd41_like"/>
    <property type="match status" value="1"/>
</dbReference>
<dbReference type="PANTHER" id="PTHR13683:SF750">
    <property type="entry name" value="ASPARTYL PROTEASE AED1"/>
    <property type="match status" value="1"/>
</dbReference>
<dbReference type="GeneID" id="110790012"/>
<dbReference type="InterPro" id="IPR032861">
    <property type="entry name" value="TAXi_N"/>
</dbReference>
<feature type="domain" description="Peptidase A1" evidence="5">
    <location>
        <begin position="145"/>
        <end position="483"/>
    </location>
</feature>
<evidence type="ECO:0000256" key="1">
    <source>
        <dbReference type="ARBA" id="ARBA00007447"/>
    </source>
</evidence>
<feature type="region of interest" description="Disordered" evidence="3">
    <location>
        <begin position="47"/>
        <end position="79"/>
    </location>
</feature>
<dbReference type="Pfam" id="PF14541">
    <property type="entry name" value="TAXi_C"/>
    <property type="match status" value="1"/>
</dbReference>
<dbReference type="PROSITE" id="PS51767">
    <property type="entry name" value="PEPTIDASE_A1"/>
    <property type="match status" value="1"/>
</dbReference>
<organism evidence="6 7">
    <name type="scientific">Spinacia oleracea</name>
    <name type="common">Spinach</name>
    <dbReference type="NCBI Taxonomy" id="3562"/>
    <lineage>
        <taxon>Eukaryota</taxon>
        <taxon>Viridiplantae</taxon>
        <taxon>Streptophyta</taxon>
        <taxon>Embryophyta</taxon>
        <taxon>Tracheophyta</taxon>
        <taxon>Spermatophyta</taxon>
        <taxon>Magnoliopsida</taxon>
        <taxon>eudicotyledons</taxon>
        <taxon>Gunneridae</taxon>
        <taxon>Pentapetalae</taxon>
        <taxon>Caryophyllales</taxon>
        <taxon>Chenopodiaceae</taxon>
        <taxon>Chenopodioideae</taxon>
        <taxon>Anserineae</taxon>
        <taxon>Spinacia</taxon>
    </lineage>
</organism>
<keyword evidence="2 7" id="KW-0645">Protease</keyword>
<dbReference type="Gene3D" id="2.40.70.10">
    <property type="entry name" value="Acid Proteases"/>
    <property type="match status" value="2"/>
</dbReference>
<keyword evidence="6" id="KW-1185">Reference proteome</keyword>
<keyword evidence="2" id="KW-0378">Hydrolase</keyword>
<dbReference type="PRINTS" id="PR00792">
    <property type="entry name" value="PEPSIN"/>
</dbReference>
<reference evidence="6" key="1">
    <citation type="journal article" date="2021" name="Nat. Commun.">
        <title>Genomic analyses provide insights into spinach domestication and the genetic basis of agronomic traits.</title>
        <authorList>
            <person name="Cai X."/>
            <person name="Sun X."/>
            <person name="Xu C."/>
            <person name="Sun H."/>
            <person name="Wang X."/>
            <person name="Ge C."/>
            <person name="Zhang Z."/>
            <person name="Wang Q."/>
            <person name="Fei Z."/>
            <person name="Jiao C."/>
            <person name="Wang Q."/>
        </authorList>
    </citation>
    <scope>NUCLEOTIDE SEQUENCE [LARGE SCALE GENOMIC DNA]</scope>
    <source>
        <strain evidence="6">cv. Varoflay</strain>
    </source>
</reference>
<dbReference type="Proteomes" id="UP000813463">
    <property type="component" value="Chromosome 1"/>
</dbReference>
<dbReference type="RefSeq" id="XP_056691565.1">
    <property type="nucleotide sequence ID" value="XM_056835587.1"/>
</dbReference>
<dbReference type="InterPro" id="IPR033873">
    <property type="entry name" value="CND41-like"/>
</dbReference>
<dbReference type="InterPro" id="IPR001969">
    <property type="entry name" value="Aspartic_peptidase_AS"/>
</dbReference>
<reference evidence="7" key="2">
    <citation type="submission" date="2025-08" db="UniProtKB">
        <authorList>
            <consortium name="RefSeq"/>
        </authorList>
    </citation>
    <scope>IDENTIFICATION</scope>
    <source>
        <tissue evidence="7">Leaf</tissue>
    </source>
</reference>
<accession>A0ABM3R7H1</accession>
<feature type="chain" id="PRO_5045790069" evidence="4">
    <location>
        <begin position="24"/>
        <end position="488"/>
    </location>
</feature>
<dbReference type="InterPro" id="IPR021109">
    <property type="entry name" value="Peptidase_aspartic_dom_sf"/>
</dbReference>
<dbReference type="InterPro" id="IPR001461">
    <property type="entry name" value="Aspartic_peptidase_A1"/>
</dbReference>
<evidence type="ECO:0000256" key="2">
    <source>
        <dbReference type="RuleBase" id="RU000454"/>
    </source>
</evidence>
<dbReference type="InterPro" id="IPR033121">
    <property type="entry name" value="PEPTIDASE_A1"/>
</dbReference>
<dbReference type="InterPro" id="IPR032799">
    <property type="entry name" value="TAXi_C"/>
</dbReference>
<evidence type="ECO:0000313" key="7">
    <source>
        <dbReference type="RefSeq" id="XP_056691565.1"/>
    </source>
</evidence>
<evidence type="ECO:0000256" key="3">
    <source>
        <dbReference type="SAM" id="MobiDB-lite"/>
    </source>
</evidence>
<dbReference type="PANTHER" id="PTHR13683">
    <property type="entry name" value="ASPARTYL PROTEASES"/>
    <property type="match status" value="1"/>
</dbReference>
<name>A0ABM3R7H1_SPIOL</name>